<keyword evidence="1" id="KW-0732">Signal</keyword>
<dbReference type="Proteomes" id="UP000799291">
    <property type="component" value="Unassembled WGS sequence"/>
</dbReference>
<protein>
    <submittedName>
        <fullName evidence="2">Uncharacterized protein</fullName>
    </submittedName>
</protein>
<dbReference type="EMBL" id="MU005607">
    <property type="protein sequence ID" value="KAF2678996.1"/>
    <property type="molecule type" value="Genomic_DNA"/>
</dbReference>
<organism evidence="2 3">
    <name type="scientific">Lentithecium fluviatile CBS 122367</name>
    <dbReference type="NCBI Taxonomy" id="1168545"/>
    <lineage>
        <taxon>Eukaryota</taxon>
        <taxon>Fungi</taxon>
        <taxon>Dikarya</taxon>
        <taxon>Ascomycota</taxon>
        <taxon>Pezizomycotina</taxon>
        <taxon>Dothideomycetes</taxon>
        <taxon>Pleosporomycetidae</taxon>
        <taxon>Pleosporales</taxon>
        <taxon>Massarineae</taxon>
        <taxon>Lentitheciaceae</taxon>
        <taxon>Lentithecium</taxon>
    </lineage>
</organism>
<feature type="chain" id="PRO_5026261350" evidence="1">
    <location>
        <begin position="25"/>
        <end position="265"/>
    </location>
</feature>
<feature type="signal peptide" evidence="1">
    <location>
        <begin position="1"/>
        <end position="24"/>
    </location>
</feature>
<gene>
    <name evidence="2" type="ORF">K458DRAFT_394405</name>
</gene>
<evidence type="ECO:0000313" key="3">
    <source>
        <dbReference type="Proteomes" id="UP000799291"/>
    </source>
</evidence>
<name>A0A6G1IL79_9PLEO</name>
<keyword evidence="3" id="KW-1185">Reference proteome</keyword>
<proteinExistence type="predicted"/>
<dbReference type="OrthoDB" id="191139at2759"/>
<evidence type="ECO:0000256" key="1">
    <source>
        <dbReference type="SAM" id="SignalP"/>
    </source>
</evidence>
<accession>A0A6G1IL79</accession>
<sequence length="265" mass="29993">MAISAEIIIGLLTLLVTCPPTAWSLYMLYHRLCPSRTELKHRIKEKNGEITCEKTHVECHSTLTKERIFKQLFHRRCGLVVAPRWGAVELVFPWALFEAKRDSEPLEDAERQLHEGASVYLAMLDDLARDPKSPDKYQGGATIVSNRATEPQLFGFASSGTRLWIYTIFGWLGDCIIQPLWRGDLCEAEDAINNLIIVNQLHKFAVTTYRNFVIKHLEPWLQLAEEVLGPLCDDDDGWSSDDVESISFGLSMLDSGYNKSPSVPL</sequence>
<dbReference type="AlphaFoldDB" id="A0A6G1IL79"/>
<reference evidence="2" key="1">
    <citation type="journal article" date="2020" name="Stud. Mycol.">
        <title>101 Dothideomycetes genomes: a test case for predicting lifestyles and emergence of pathogens.</title>
        <authorList>
            <person name="Haridas S."/>
            <person name="Albert R."/>
            <person name="Binder M."/>
            <person name="Bloem J."/>
            <person name="Labutti K."/>
            <person name="Salamov A."/>
            <person name="Andreopoulos B."/>
            <person name="Baker S."/>
            <person name="Barry K."/>
            <person name="Bills G."/>
            <person name="Bluhm B."/>
            <person name="Cannon C."/>
            <person name="Castanera R."/>
            <person name="Culley D."/>
            <person name="Daum C."/>
            <person name="Ezra D."/>
            <person name="Gonzalez J."/>
            <person name="Henrissat B."/>
            <person name="Kuo A."/>
            <person name="Liang C."/>
            <person name="Lipzen A."/>
            <person name="Lutzoni F."/>
            <person name="Magnuson J."/>
            <person name="Mondo S."/>
            <person name="Nolan M."/>
            <person name="Ohm R."/>
            <person name="Pangilinan J."/>
            <person name="Park H.-J."/>
            <person name="Ramirez L."/>
            <person name="Alfaro M."/>
            <person name="Sun H."/>
            <person name="Tritt A."/>
            <person name="Yoshinaga Y."/>
            <person name="Zwiers L.-H."/>
            <person name="Turgeon B."/>
            <person name="Goodwin S."/>
            <person name="Spatafora J."/>
            <person name="Crous P."/>
            <person name="Grigoriev I."/>
        </authorList>
    </citation>
    <scope>NUCLEOTIDE SEQUENCE</scope>
    <source>
        <strain evidence="2">CBS 122367</strain>
    </source>
</reference>
<evidence type="ECO:0000313" key="2">
    <source>
        <dbReference type="EMBL" id="KAF2678996.1"/>
    </source>
</evidence>